<accession>A0A0B3W2C7</accession>
<keyword evidence="3" id="KW-1185">Reference proteome</keyword>
<dbReference type="EMBL" id="JWHR01000112">
    <property type="protein sequence ID" value="KHS56477.1"/>
    <property type="molecule type" value="Genomic_DNA"/>
</dbReference>
<name>A0A0B3W2C7_9FIRM</name>
<evidence type="ECO:0000313" key="2">
    <source>
        <dbReference type="EMBL" id="KHS56477.1"/>
    </source>
</evidence>
<dbReference type="STRING" id="1577792.QX51_13635"/>
<dbReference type="InterPro" id="IPR032820">
    <property type="entry name" value="ATPase_put"/>
</dbReference>
<feature type="transmembrane region" description="Helical" evidence="1">
    <location>
        <begin position="12"/>
        <end position="36"/>
    </location>
</feature>
<gene>
    <name evidence="2" type="ORF">QX51_13635</name>
</gene>
<dbReference type="Proteomes" id="UP000031189">
    <property type="component" value="Unassembled WGS sequence"/>
</dbReference>
<protein>
    <submittedName>
        <fullName evidence="2">ATP synthase</fullName>
    </submittedName>
</protein>
<dbReference type="Pfam" id="PF09527">
    <property type="entry name" value="ATPase_gene1"/>
    <property type="match status" value="1"/>
</dbReference>
<sequence length="76" mass="8312">MNKKKSTGAQIAQALSLLSQLSIMMLVSIFGCFFIGKFIDTKLNTGPIFTLIFLVLGIGGAFMSVYKTVIGYTKRK</sequence>
<comment type="caution">
    <text evidence="2">The sequence shown here is derived from an EMBL/GenBank/DDBJ whole genome shotgun (WGS) entry which is preliminary data.</text>
</comment>
<feature type="transmembrane region" description="Helical" evidence="1">
    <location>
        <begin position="48"/>
        <end position="66"/>
    </location>
</feature>
<reference evidence="2 3" key="1">
    <citation type="submission" date="2014-12" db="EMBL/GenBank/DDBJ databases">
        <title>Draft genome sequence of Terrisporobacter sp. 08-306576, isolated from the blood culture of a bacteremia patient.</title>
        <authorList>
            <person name="Lund L.C."/>
            <person name="Sydenham T.V."/>
            <person name="Hogh S.V."/>
            <person name="Skov M.N."/>
            <person name="Kemp M."/>
            <person name="Justesen U.S."/>
        </authorList>
    </citation>
    <scope>NUCLEOTIDE SEQUENCE [LARGE SCALE GENOMIC DNA]</scope>
    <source>
        <strain evidence="2 3">08-306576</strain>
    </source>
</reference>
<dbReference type="OrthoDB" id="1708087at2"/>
<evidence type="ECO:0000256" key="1">
    <source>
        <dbReference type="SAM" id="Phobius"/>
    </source>
</evidence>
<keyword evidence="1" id="KW-0472">Membrane</keyword>
<keyword evidence="1" id="KW-0812">Transmembrane</keyword>
<evidence type="ECO:0000313" key="3">
    <source>
        <dbReference type="Proteomes" id="UP000031189"/>
    </source>
</evidence>
<dbReference type="RefSeq" id="WP_039680445.1">
    <property type="nucleotide sequence ID" value="NZ_JAWGXO010000009.1"/>
</dbReference>
<dbReference type="AlphaFoldDB" id="A0A0B3W2C7"/>
<dbReference type="PROSITE" id="PS51257">
    <property type="entry name" value="PROKAR_LIPOPROTEIN"/>
    <property type="match status" value="1"/>
</dbReference>
<proteinExistence type="predicted"/>
<keyword evidence="1" id="KW-1133">Transmembrane helix</keyword>
<organism evidence="2 3">
    <name type="scientific">Terrisporobacter othiniensis</name>
    <dbReference type="NCBI Taxonomy" id="1577792"/>
    <lineage>
        <taxon>Bacteria</taxon>
        <taxon>Bacillati</taxon>
        <taxon>Bacillota</taxon>
        <taxon>Clostridia</taxon>
        <taxon>Peptostreptococcales</taxon>
        <taxon>Peptostreptococcaceae</taxon>
        <taxon>Terrisporobacter</taxon>
    </lineage>
</organism>